<protein>
    <submittedName>
        <fullName evidence="1">Uncharacterized protein</fullName>
    </submittedName>
</protein>
<name>A0A3G5ADT7_9VIRU</name>
<evidence type="ECO:0000313" key="1">
    <source>
        <dbReference type="EMBL" id="AYV85340.1"/>
    </source>
</evidence>
<organism evidence="1">
    <name type="scientific">Satyrvirus sp</name>
    <dbReference type="NCBI Taxonomy" id="2487771"/>
    <lineage>
        <taxon>Viruses</taxon>
        <taxon>Varidnaviria</taxon>
        <taxon>Bamfordvirae</taxon>
        <taxon>Nucleocytoviricota</taxon>
        <taxon>Megaviricetes</taxon>
        <taxon>Imitervirales</taxon>
        <taxon>Mimiviridae</taxon>
        <taxon>Megamimivirinae</taxon>
    </lineage>
</organism>
<proteinExistence type="predicted"/>
<accession>A0A3G5ADT7</accession>
<dbReference type="EMBL" id="MK072447">
    <property type="protein sequence ID" value="AYV85340.1"/>
    <property type="molecule type" value="Genomic_DNA"/>
</dbReference>
<gene>
    <name evidence="1" type="ORF">Satyrvirus11_22</name>
</gene>
<sequence>MQKTEPKSLLTSELKQILTTEEYDKLIDKTYEYRYNNDPFYKLTLEQIVDSLNRRKMFPWDLGNKKIPGNQKIYYVPAYSDEKGPDDKFFLENNVPDCIAFFPKWKSIFTTHDPNFIIAPDKYSILFEDNIIDMLKKLL</sequence>
<reference evidence="1" key="1">
    <citation type="submission" date="2018-10" db="EMBL/GenBank/DDBJ databases">
        <title>Hidden diversity of soil giant viruses.</title>
        <authorList>
            <person name="Schulz F."/>
            <person name="Alteio L."/>
            <person name="Goudeau D."/>
            <person name="Ryan E.M."/>
            <person name="Malmstrom R.R."/>
            <person name="Blanchard J."/>
            <person name="Woyke T."/>
        </authorList>
    </citation>
    <scope>NUCLEOTIDE SEQUENCE</scope>
    <source>
        <strain evidence="1">SAV1</strain>
    </source>
</reference>